<evidence type="ECO:0000313" key="2">
    <source>
        <dbReference type="EMBL" id="KUN37697.1"/>
    </source>
</evidence>
<sequence length="285" mass="31042">MPDTGFYSEYFEDAYRDAAKARREVLDRGLLLIAHVIWDELPTATALSINGGTPTAIHDGDTQLWKFNDATRDRLSESARARVRDVLLDMLHFNRGTAGLLAADWKEVPDLIGTLRVDLPDNPDRETPAPAPADRPTGTPGEDAGPCAQCQRLLIWDRTGKRVNDEWGEYICSGPRPGGTASAIHVLAAPETAPEDQEDQAAHAHARPSGRDLATHPMEDPDHDCATCNGDHRPVVPPMVGIAPYCACGWTPHRGVTVHDHLKEMGAWPPAPVEESPRGHSATRA</sequence>
<dbReference type="EMBL" id="LMWS01000018">
    <property type="protein sequence ID" value="KUN37697.1"/>
    <property type="molecule type" value="Genomic_DNA"/>
</dbReference>
<feature type="region of interest" description="Disordered" evidence="1">
    <location>
        <begin position="191"/>
        <end position="218"/>
    </location>
</feature>
<protein>
    <submittedName>
        <fullName evidence="2">Uncharacterized protein</fullName>
    </submittedName>
</protein>
<name>A0A101QXD0_9ACTN</name>
<dbReference type="AlphaFoldDB" id="A0A101QXD0"/>
<dbReference type="RefSeq" id="WP_067233790.1">
    <property type="nucleotide sequence ID" value="NZ_KQ948553.1"/>
</dbReference>
<accession>A0A101QXD0</accession>
<feature type="region of interest" description="Disordered" evidence="1">
    <location>
        <begin position="117"/>
        <end position="144"/>
    </location>
</feature>
<dbReference type="Proteomes" id="UP000053271">
    <property type="component" value="Unassembled WGS sequence"/>
</dbReference>
<proteinExistence type="predicted"/>
<evidence type="ECO:0000313" key="3">
    <source>
        <dbReference type="Proteomes" id="UP000053271"/>
    </source>
</evidence>
<reference evidence="2 3" key="1">
    <citation type="submission" date="2015-10" db="EMBL/GenBank/DDBJ databases">
        <title>Draft genome sequence of Streptomyces longwoodensis DSM 41677, type strain for the species Streptomyces longwoodensis.</title>
        <authorList>
            <person name="Ruckert C."/>
            <person name="Winkler A."/>
            <person name="Kalinowski J."/>
            <person name="Kampfer P."/>
            <person name="Glaeser S."/>
        </authorList>
    </citation>
    <scope>NUCLEOTIDE SEQUENCE [LARGE SCALE GENOMIC DNA]</scope>
    <source>
        <strain evidence="2 3">DSM 41677</strain>
    </source>
</reference>
<dbReference type="GeneID" id="91426015"/>
<feature type="compositionally biased region" description="Basic and acidic residues" evidence="1">
    <location>
        <begin position="118"/>
        <end position="127"/>
    </location>
</feature>
<gene>
    <name evidence="2" type="ORF">AQJ30_15545</name>
</gene>
<feature type="compositionally biased region" description="Basic and acidic residues" evidence="1">
    <location>
        <begin position="209"/>
        <end position="218"/>
    </location>
</feature>
<keyword evidence="3" id="KW-1185">Reference proteome</keyword>
<organism evidence="2 3">
    <name type="scientific">Streptomyces longwoodensis</name>
    <dbReference type="NCBI Taxonomy" id="68231"/>
    <lineage>
        <taxon>Bacteria</taxon>
        <taxon>Bacillati</taxon>
        <taxon>Actinomycetota</taxon>
        <taxon>Actinomycetes</taxon>
        <taxon>Kitasatosporales</taxon>
        <taxon>Streptomycetaceae</taxon>
        <taxon>Streptomyces</taxon>
    </lineage>
</organism>
<evidence type="ECO:0000256" key="1">
    <source>
        <dbReference type="SAM" id="MobiDB-lite"/>
    </source>
</evidence>
<dbReference type="STRING" id="68231.AQJ30_15545"/>
<comment type="caution">
    <text evidence="2">The sequence shown here is derived from an EMBL/GenBank/DDBJ whole genome shotgun (WGS) entry which is preliminary data.</text>
</comment>